<dbReference type="EMBL" id="SOYS01000001">
    <property type="protein sequence ID" value="NIY46762.1"/>
    <property type="molecule type" value="Genomic_DNA"/>
</dbReference>
<keyword evidence="1" id="KW-1133">Transmembrane helix</keyword>
<dbReference type="Proteomes" id="UP000697927">
    <property type="component" value="Unassembled WGS sequence"/>
</dbReference>
<keyword evidence="1" id="KW-0472">Membrane</keyword>
<accession>A0ABX0VKT5</accession>
<proteinExistence type="predicted"/>
<keyword evidence="1" id="KW-0812">Transmembrane</keyword>
<protein>
    <submittedName>
        <fullName evidence="2">Uncharacterized protein</fullName>
    </submittedName>
</protein>
<evidence type="ECO:0000313" key="3">
    <source>
        <dbReference type="Proteomes" id="UP000697927"/>
    </source>
</evidence>
<name>A0ABX0VKT5_9ENTR</name>
<comment type="caution">
    <text evidence="2">The sequence shown here is derived from an EMBL/GenBank/DDBJ whole genome shotgun (WGS) entry which is preliminary data.</text>
</comment>
<feature type="transmembrane region" description="Helical" evidence="1">
    <location>
        <begin position="39"/>
        <end position="60"/>
    </location>
</feature>
<evidence type="ECO:0000256" key="1">
    <source>
        <dbReference type="SAM" id="Phobius"/>
    </source>
</evidence>
<keyword evidence="3" id="KW-1185">Reference proteome</keyword>
<organism evidence="2 3">
    <name type="scientific">Cedecea colo</name>
    <dbReference type="NCBI Taxonomy" id="2552946"/>
    <lineage>
        <taxon>Bacteria</taxon>
        <taxon>Pseudomonadati</taxon>
        <taxon>Pseudomonadota</taxon>
        <taxon>Gammaproteobacteria</taxon>
        <taxon>Enterobacterales</taxon>
        <taxon>Enterobacteriaceae</taxon>
        <taxon>Cedecea</taxon>
    </lineage>
</organism>
<reference evidence="2 3" key="1">
    <citation type="journal article" date="2020" name="Microorganisms">
        <title>Polyphasic Characterisation of Cedecea colo sp. nov., a New Enteric Bacterium Isolated from the Koala Hindgut.</title>
        <authorList>
            <person name="Boath J.M."/>
            <person name="Dakhal S."/>
            <person name="Van T.T.H."/>
            <person name="Moore R.J."/>
            <person name="Dekiwadia C."/>
            <person name="Macreadie I.G."/>
        </authorList>
    </citation>
    <scope>NUCLEOTIDE SEQUENCE [LARGE SCALE GENOMIC DNA]</scope>
    <source>
        <strain evidence="2 3">ZA</strain>
    </source>
</reference>
<sequence length="61" mass="6826">MYGPVCKSRKRAEASSLNLHDKNKPASAGFRLLIKKEKAWFFLLCGSLPKINLLILLLILG</sequence>
<evidence type="ECO:0000313" key="2">
    <source>
        <dbReference type="EMBL" id="NIY46762.1"/>
    </source>
</evidence>
<gene>
    <name evidence="2" type="ORF">E2L00_04300</name>
</gene>